<protein>
    <submittedName>
        <fullName evidence="2">Type II toxin-antitoxin system CcdA family antitoxin</fullName>
    </submittedName>
</protein>
<evidence type="ECO:0000313" key="3">
    <source>
        <dbReference type="Proteomes" id="UP001259982"/>
    </source>
</evidence>
<keyword evidence="3" id="KW-1185">Reference proteome</keyword>
<evidence type="ECO:0000313" key="2">
    <source>
        <dbReference type="EMBL" id="MDT0619675.1"/>
    </source>
</evidence>
<organism evidence="2 3">
    <name type="scientific">Spectribacter acetivorans</name>
    <dbReference type="NCBI Taxonomy" id="3075603"/>
    <lineage>
        <taxon>Bacteria</taxon>
        <taxon>Pseudomonadati</taxon>
        <taxon>Pseudomonadota</taxon>
        <taxon>Gammaproteobacteria</taxon>
        <taxon>Salinisphaerales</taxon>
        <taxon>Salinisphaeraceae</taxon>
        <taxon>Spectribacter</taxon>
    </lineage>
</organism>
<dbReference type="Proteomes" id="UP001259982">
    <property type="component" value="Unassembled WGS sequence"/>
</dbReference>
<dbReference type="RefSeq" id="WP_311660252.1">
    <property type="nucleotide sequence ID" value="NZ_JAVRHY010000018.1"/>
</dbReference>
<sequence>MRILARMAKARINLSVDESVLRDARALNVNLSQLFEQTLVERNREMRARRWQEENRDAIRAYNERIERDGLWNRDLVSF</sequence>
<comment type="caution">
    <text evidence="2">The sequence shown here is derived from an EMBL/GenBank/DDBJ whole genome shotgun (WGS) entry which is preliminary data.</text>
</comment>
<evidence type="ECO:0000256" key="1">
    <source>
        <dbReference type="ARBA" id="ARBA00022649"/>
    </source>
</evidence>
<dbReference type="EMBL" id="JAVRHY010000018">
    <property type="protein sequence ID" value="MDT0619675.1"/>
    <property type="molecule type" value="Genomic_DNA"/>
</dbReference>
<accession>A0ABU3BB37</accession>
<name>A0ABU3BB37_9GAMM</name>
<gene>
    <name evidence="2" type="ORF">RM531_14445</name>
</gene>
<proteinExistence type="predicted"/>
<dbReference type="Pfam" id="PF07362">
    <property type="entry name" value="CcdA"/>
    <property type="match status" value="1"/>
</dbReference>
<dbReference type="InterPro" id="IPR009956">
    <property type="entry name" value="Post-segregation_anti-tox_CcdA"/>
</dbReference>
<keyword evidence="1" id="KW-1277">Toxin-antitoxin system</keyword>
<reference evidence="2 3" key="1">
    <citation type="submission" date="2023-09" db="EMBL/GenBank/DDBJ databases">
        <authorList>
            <person name="Rey-Velasco X."/>
        </authorList>
    </citation>
    <scope>NUCLEOTIDE SEQUENCE [LARGE SCALE GENOMIC DNA]</scope>
    <source>
        <strain evidence="2 3">P385</strain>
    </source>
</reference>